<evidence type="ECO:0000256" key="1">
    <source>
        <dbReference type="SAM" id="Phobius"/>
    </source>
</evidence>
<evidence type="ECO:0008006" key="4">
    <source>
        <dbReference type="Google" id="ProtNLM"/>
    </source>
</evidence>
<comment type="caution">
    <text evidence="2">The sequence shown here is derived from an EMBL/GenBank/DDBJ whole genome shotgun (WGS) entry which is preliminary data.</text>
</comment>
<sequence>MYIGIRLKSEILRWSLLLIIEFSFTFALALGVFSKSMESRVSFKVSIVDEDNTKLSKKAVAIISGLSGVTLTREDEDVKYTIKKGYEDNFTKGRFDGLIVVSKNSLKQGISLLNDRIVTKLISDYIYLNLYDRINSVESLSFESYAKDLEKTKLNNEILLIKVNDGKLADNLATEVDFTSYIALFFLLTLSISISIGAALKLNKMRIGGLLDRLELSGTSETKVIIVDFSASCIKSMGVMLPFILCGFKTKIFIITAVLFAVYSVISLLIERVSKSEDILVIVLRSVMILFLGLGMVFNFYY</sequence>
<reference evidence="2 3" key="1">
    <citation type="submission" date="2021-01" db="EMBL/GenBank/DDBJ databases">
        <title>Isolation and description of Catonella massiliensis sp. nov., a novel Catonella species, isolated from a stable periodontitis subject.</title>
        <authorList>
            <person name="Antezack A."/>
            <person name="Boxberger M."/>
            <person name="La Scola B."/>
            <person name="Monnet-Corti V."/>
        </authorList>
    </citation>
    <scope>NUCLEOTIDE SEQUENCE [LARGE SCALE GENOMIC DNA]</scope>
    <source>
        <strain evidence="2 3">Marseille-Q4567</strain>
    </source>
</reference>
<dbReference type="EMBL" id="JAEPRJ010000001">
    <property type="protein sequence ID" value="MBK5897228.1"/>
    <property type="molecule type" value="Genomic_DNA"/>
</dbReference>
<gene>
    <name evidence="2" type="ORF">JJN12_05425</name>
</gene>
<keyword evidence="1" id="KW-0472">Membrane</keyword>
<feature type="transmembrane region" description="Helical" evidence="1">
    <location>
        <begin position="181"/>
        <end position="203"/>
    </location>
</feature>
<organism evidence="2 3">
    <name type="scientific">Catonella massiliensis</name>
    <dbReference type="NCBI Taxonomy" id="2799636"/>
    <lineage>
        <taxon>Bacteria</taxon>
        <taxon>Bacillati</taxon>
        <taxon>Bacillota</taxon>
        <taxon>Clostridia</taxon>
        <taxon>Lachnospirales</taxon>
        <taxon>Lachnospiraceae</taxon>
        <taxon>Catonella</taxon>
    </lineage>
</organism>
<keyword evidence="3" id="KW-1185">Reference proteome</keyword>
<keyword evidence="1" id="KW-1133">Transmembrane helix</keyword>
<feature type="transmembrane region" description="Helical" evidence="1">
    <location>
        <begin position="282"/>
        <end position="301"/>
    </location>
</feature>
<evidence type="ECO:0000313" key="2">
    <source>
        <dbReference type="EMBL" id="MBK5897228.1"/>
    </source>
</evidence>
<dbReference type="RefSeq" id="WP_208428726.1">
    <property type="nucleotide sequence ID" value="NZ_JAEPRJ010000001.1"/>
</dbReference>
<feature type="transmembrane region" description="Helical" evidence="1">
    <location>
        <begin position="251"/>
        <end position="270"/>
    </location>
</feature>
<feature type="transmembrane region" description="Helical" evidence="1">
    <location>
        <begin position="12"/>
        <end position="33"/>
    </location>
</feature>
<keyword evidence="1" id="KW-0812">Transmembrane</keyword>
<protein>
    <recommendedName>
        <fullName evidence="4">ABC transporter permease</fullName>
    </recommendedName>
</protein>
<accession>A0ABS1IZB4</accession>
<name>A0ABS1IZB4_9FIRM</name>
<evidence type="ECO:0000313" key="3">
    <source>
        <dbReference type="Proteomes" id="UP000604730"/>
    </source>
</evidence>
<dbReference type="Proteomes" id="UP000604730">
    <property type="component" value="Unassembled WGS sequence"/>
</dbReference>
<proteinExistence type="predicted"/>